<keyword evidence="3 5" id="KW-0067">ATP-binding</keyword>
<dbReference type="EMBL" id="QPMH01000002">
    <property type="protein sequence ID" value="RDD63271.1"/>
    <property type="molecule type" value="Genomic_DNA"/>
</dbReference>
<evidence type="ECO:0000256" key="4">
    <source>
        <dbReference type="ARBA" id="ARBA00022993"/>
    </source>
</evidence>
<dbReference type="InterPro" id="IPR027417">
    <property type="entry name" value="P-loop_NTPase"/>
</dbReference>
<dbReference type="HAMAP" id="MF_00376">
    <property type="entry name" value="Dephospho_CoA_kinase"/>
    <property type="match status" value="1"/>
</dbReference>
<name>A0A369TD43_9PROT</name>
<proteinExistence type="inferred from homology"/>
<reference evidence="8 9" key="1">
    <citation type="submission" date="2018-07" db="EMBL/GenBank/DDBJ databases">
        <title>Venubactetium sediminum gen. nov., sp. nov., isolated from a marine solar saltern.</title>
        <authorList>
            <person name="Wang S."/>
        </authorList>
    </citation>
    <scope>NUCLEOTIDE SEQUENCE [LARGE SCALE GENOMIC DNA]</scope>
    <source>
        <strain evidence="8 9">WD2A32</strain>
    </source>
</reference>
<keyword evidence="2 5" id="KW-0547">Nucleotide-binding</keyword>
<dbReference type="PROSITE" id="PS51219">
    <property type="entry name" value="DPCK"/>
    <property type="match status" value="1"/>
</dbReference>
<evidence type="ECO:0000313" key="8">
    <source>
        <dbReference type="EMBL" id="RDD63271.1"/>
    </source>
</evidence>
<comment type="function">
    <text evidence="5">Catalyzes the phosphorylation of the 3'-hydroxyl group of dephosphocoenzyme A to form coenzyme A.</text>
</comment>
<dbReference type="Proteomes" id="UP000253941">
    <property type="component" value="Unassembled WGS sequence"/>
</dbReference>
<comment type="catalytic activity">
    <reaction evidence="5">
        <text>3'-dephospho-CoA + ATP = ADP + CoA + H(+)</text>
        <dbReference type="Rhea" id="RHEA:18245"/>
        <dbReference type="ChEBI" id="CHEBI:15378"/>
        <dbReference type="ChEBI" id="CHEBI:30616"/>
        <dbReference type="ChEBI" id="CHEBI:57287"/>
        <dbReference type="ChEBI" id="CHEBI:57328"/>
        <dbReference type="ChEBI" id="CHEBI:456216"/>
        <dbReference type="EC" id="2.7.1.24"/>
    </reaction>
</comment>
<dbReference type="GO" id="GO:0005524">
    <property type="term" value="F:ATP binding"/>
    <property type="evidence" value="ECO:0007669"/>
    <property type="project" value="UniProtKB-UniRule"/>
</dbReference>
<keyword evidence="4 5" id="KW-0173">Coenzyme A biosynthesis</keyword>
<dbReference type="GO" id="GO:0015937">
    <property type="term" value="P:coenzyme A biosynthetic process"/>
    <property type="evidence" value="ECO:0007669"/>
    <property type="project" value="UniProtKB-UniRule"/>
</dbReference>
<evidence type="ECO:0000256" key="3">
    <source>
        <dbReference type="ARBA" id="ARBA00022840"/>
    </source>
</evidence>
<organism evidence="8 9">
    <name type="scientific">Ferruginivarius sediminum</name>
    <dbReference type="NCBI Taxonomy" id="2661937"/>
    <lineage>
        <taxon>Bacteria</taxon>
        <taxon>Pseudomonadati</taxon>
        <taxon>Pseudomonadota</taxon>
        <taxon>Alphaproteobacteria</taxon>
        <taxon>Rhodospirillales</taxon>
        <taxon>Rhodospirillaceae</taxon>
        <taxon>Ferruginivarius</taxon>
    </lineage>
</organism>
<comment type="subcellular location">
    <subcellularLocation>
        <location evidence="5">Cytoplasm</location>
    </subcellularLocation>
</comment>
<dbReference type="GO" id="GO:0004140">
    <property type="term" value="F:dephospho-CoA kinase activity"/>
    <property type="evidence" value="ECO:0007669"/>
    <property type="project" value="UniProtKB-UniRule"/>
</dbReference>
<dbReference type="GO" id="GO:0005737">
    <property type="term" value="C:cytoplasm"/>
    <property type="evidence" value="ECO:0007669"/>
    <property type="project" value="UniProtKB-SubCell"/>
</dbReference>
<dbReference type="PANTHER" id="PTHR10695:SF46">
    <property type="entry name" value="BIFUNCTIONAL COENZYME A SYNTHASE-RELATED"/>
    <property type="match status" value="1"/>
</dbReference>
<evidence type="ECO:0000313" key="9">
    <source>
        <dbReference type="Proteomes" id="UP000253941"/>
    </source>
</evidence>
<dbReference type="Pfam" id="PF01121">
    <property type="entry name" value="CoaE"/>
    <property type="match status" value="1"/>
</dbReference>
<dbReference type="InterPro" id="IPR001977">
    <property type="entry name" value="Depp_CoAkinase"/>
</dbReference>
<evidence type="ECO:0000256" key="1">
    <source>
        <dbReference type="ARBA" id="ARBA00009018"/>
    </source>
</evidence>
<accession>A0A369TD43</accession>
<dbReference type="SUPFAM" id="SSF52540">
    <property type="entry name" value="P-loop containing nucleoside triphosphate hydrolases"/>
    <property type="match status" value="1"/>
</dbReference>
<comment type="caution">
    <text evidence="8">The sequence shown here is derived from an EMBL/GenBank/DDBJ whole genome shotgun (WGS) entry which is preliminary data.</text>
</comment>
<feature type="region of interest" description="Disordered" evidence="7">
    <location>
        <begin position="1"/>
        <end position="21"/>
    </location>
</feature>
<keyword evidence="5 8" id="KW-0418">Kinase</keyword>
<dbReference type="PANTHER" id="PTHR10695">
    <property type="entry name" value="DEPHOSPHO-COA KINASE-RELATED"/>
    <property type="match status" value="1"/>
</dbReference>
<protein>
    <recommendedName>
        <fullName evidence="5 6">Dephospho-CoA kinase</fullName>
        <ecNumber evidence="5 6">2.7.1.24</ecNumber>
    </recommendedName>
    <alternativeName>
        <fullName evidence="5">Dephosphocoenzyme A kinase</fullName>
    </alternativeName>
</protein>
<comment type="pathway">
    <text evidence="5">Cofactor biosynthesis; coenzyme A biosynthesis; CoA from (R)-pantothenate: step 5/5.</text>
</comment>
<feature type="binding site" evidence="5">
    <location>
        <begin position="32"/>
        <end position="37"/>
    </location>
    <ligand>
        <name>ATP</name>
        <dbReference type="ChEBI" id="CHEBI:30616"/>
    </ligand>
</feature>
<dbReference type="CDD" id="cd02022">
    <property type="entry name" value="DPCK"/>
    <property type="match status" value="1"/>
</dbReference>
<dbReference type="Gene3D" id="3.40.50.300">
    <property type="entry name" value="P-loop containing nucleotide triphosphate hydrolases"/>
    <property type="match status" value="1"/>
</dbReference>
<evidence type="ECO:0000256" key="5">
    <source>
        <dbReference type="HAMAP-Rule" id="MF_00376"/>
    </source>
</evidence>
<dbReference type="EC" id="2.7.1.24" evidence="5 6"/>
<gene>
    <name evidence="5" type="primary">coaE</name>
    <name evidence="8" type="ORF">DRB17_02125</name>
</gene>
<sequence length="226" mass="25269">MSCARSCCADRPSGGRPRRRRPLVLGLTGSIGMGKSTAAAMFRRMRIPLHDADAAVHRLMGPGGAAVPDIAKAFPDAVVDGAVDRKRLGAIVFDDKTALRRLEAILHPRVRQQARDFIKRQRYRRAPLVVLDIPLLFETGGESLCDAVIVVSAPRFVQEQRVLRRPGMTRERLARIRWQQLPDSEKRRRADFVVETGLGKLHTLRKLRQIVKMLSGSPQQYTSSMG</sequence>
<keyword evidence="5 8" id="KW-0808">Transferase</keyword>
<comment type="similarity">
    <text evidence="1 5">Belongs to the CoaE family.</text>
</comment>
<dbReference type="UniPathway" id="UPA00241">
    <property type="reaction ID" value="UER00356"/>
</dbReference>
<evidence type="ECO:0000256" key="7">
    <source>
        <dbReference type="SAM" id="MobiDB-lite"/>
    </source>
</evidence>
<keyword evidence="9" id="KW-1185">Reference proteome</keyword>
<evidence type="ECO:0000256" key="2">
    <source>
        <dbReference type="ARBA" id="ARBA00022741"/>
    </source>
</evidence>
<dbReference type="NCBIfam" id="TIGR00152">
    <property type="entry name" value="dephospho-CoA kinase"/>
    <property type="match status" value="1"/>
</dbReference>
<dbReference type="AlphaFoldDB" id="A0A369TD43"/>
<evidence type="ECO:0000256" key="6">
    <source>
        <dbReference type="NCBIfam" id="TIGR00152"/>
    </source>
</evidence>
<keyword evidence="5" id="KW-0963">Cytoplasm</keyword>